<evidence type="ECO:0000313" key="4">
    <source>
        <dbReference type="Proteomes" id="UP000183376"/>
    </source>
</evidence>
<dbReference type="EMBL" id="LT629701">
    <property type="protein sequence ID" value="SDM35399.1"/>
    <property type="molecule type" value="Genomic_DNA"/>
</dbReference>
<gene>
    <name evidence="3" type="ORF">SAMN04489726_1211</name>
</gene>
<organism evidence="3 4">
    <name type="scientific">Allokutzneria albata</name>
    <name type="common">Kibdelosporangium albatum</name>
    <dbReference type="NCBI Taxonomy" id="211114"/>
    <lineage>
        <taxon>Bacteria</taxon>
        <taxon>Bacillati</taxon>
        <taxon>Actinomycetota</taxon>
        <taxon>Actinomycetes</taxon>
        <taxon>Pseudonocardiales</taxon>
        <taxon>Pseudonocardiaceae</taxon>
        <taxon>Allokutzneria</taxon>
    </lineage>
</organism>
<dbReference type="AlphaFoldDB" id="A0A1G9SIZ5"/>
<feature type="domain" description="SHOCT" evidence="2">
    <location>
        <begin position="48"/>
        <end position="74"/>
    </location>
</feature>
<evidence type="ECO:0000259" key="2">
    <source>
        <dbReference type="Pfam" id="PF09851"/>
    </source>
</evidence>
<dbReference type="Proteomes" id="UP000183376">
    <property type="component" value="Chromosome I"/>
</dbReference>
<name>A0A1G9SIZ5_ALLAB</name>
<keyword evidence="1" id="KW-0812">Transmembrane</keyword>
<dbReference type="Pfam" id="PF09851">
    <property type="entry name" value="SHOCT"/>
    <property type="match status" value="1"/>
</dbReference>
<evidence type="ECO:0000256" key="1">
    <source>
        <dbReference type="SAM" id="Phobius"/>
    </source>
</evidence>
<sequence length="76" mass="8996">MIPWHTGPWGWSGTVFMIVMMLVFWGGLLAVILTVLRHPRFTRSRLTDAERILAERLARGEIDEEEYRRRKATLQR</sequence>
<reference evidence="3 4" key="1">
    <citation type="submission" date="2016-10" db="EMBL/GenBank/DDBJ databases">
        <authorList>
            <person name="de Groot N.N."/>
        </authorList>
    </citation>
    <scope>NUCLEOTIDE SEQUENCE [LARGE SCALE GENOMIC DNA]</scope>
    <source>
        <strain evidence="3 4">DSM 44149</strain>
    </source>
</reference>
<dbReference type="STRING" id="211114.SAMN04489726_1211"/>
<protein>
    <submittedName>
        <fullName evidence="3">Putative membrane protein</fullName>
    </submittedName>
</protein>
<dbReference type="RefSeq" id="WP_248784754.1">
    <property type="nucleotide sequence ID" value="NZ_JOEF01000026.1"/>
</dbReference>
<dbReference type="InterPro" id="IPR018649">
    <property type="entry name" value="SHOCT"/>
</dbReference>
<evidence type="ECO:0000313" key="3">
    <source>
        <dbReference type="EMBL" id="SDM35399.1"/>
    </source>
</evidence>
<keyword evidence="1" id="KW-1133">Transmembrane helix</keyword>
<proteinExistence type="predicted"/>
<feature type="transmembrane region" description="Helical" evidence="1">
    <location>
        <begin position="15"/>
        <end position="36"/>
    </location>
</feature>
<keyword evidence="1" id="KW-0472">Membrane</keyword>
<accession>A0A1G9SIZ5</accession>
<keyword evidence="4" id="KW-1185">Reference proteome</keyword>
<dbReference type="eggNOG" id="COG3462">
    <property type="taxonomic scope" value="Bacteria"/>
</dbReference>